<evidence type="ECO:0000313" key="3">
    <source>
        <dbReference type="Proteomes" id="UP000033063"/>
    </source>
</evidence>
<proteinExistence type="predicted"/>
<dbReference type="Gene3D" id="3.40.50.150">
    <property type="entry name" value="Vaccinia Virus protein VP39"/>
    <property type="match status" value="1"/>
</dbReference>
<evidence type="ECO:0000313" key="2">
    <source>
        <dbReference type="EMBL" id="AKB67363.1"/>
    </source>
</evidence>
<dbReference type="GO" id="GO:0009007">
    <property type="term" value="F:site-specific DNA-methyltransferase (adenine-specific) activity"/>
    <property type="evidence" value="ECO:0007669"/>
    <property type="project" value="UniProtKB-EC"/>
</dbReference>
<dbReference type="EC" id="2.1.1.72" evidence="2"/>
<dbReference type="PATRIC" id="fig|1434114.4.peg.1009"/>
<dbReference type="GO" id="GO:0032259">
    <property type="term" value="P:methylation"/>
    <property type="evidence" value="ECO:0007669"/>
    <property type="project" value="UniProtKB-KW"/>
</dbReference>
<accession>A0A0E3RQV3</accession>
<dbReference type="AlphaFoldDB" id="A0A0E3RQV3"/>
<reference evidence="2 3" key="1">
    <citation type="submission" date="2014-07" db="EMBL/GenBank/DDBJ databases">
        <title>Methanogenic archaea and the global carbon cycle.</title>
        <authorList>
            <person name="Henriksen J.R."/>
            <person name="Luke J."/>
            <person name="Reinhart S."/>
            <person name="Benedict M.N."/>
            <person name="Youngblut N.D."/>
            <person name="Metcalf M.E."/>
            <person name="Whitaker R.J."/>
            <person name="Metcalf W.W."/>
        </authorList>
    </citation>
    <scope>NUCLEOTIDE SEQUENCE [LARGE SCALE GENOMIC DNA]</scope>
    <source>
        <strain evidence="2 3">LYC</strain>
    </source>
</reference>
<dbReference type="SUPFAM" id="SSF53335">
    <property type="entry name" value="S-adenosyl-L-methionine-dependent methyltransferases"/>
    <property type="match status" value="1"/>
</dbReference>
<sequence>MGVLRDCTHRELTDEEVRKIADTYHAWRGETVESGKYEDMPGFFKAAILEELKNDYIPTPGRCVGFEEAEEDDEEFNEKWRC</sequence>
<feature type="domain" description="DNA methylase adenine-specific" evidence="1">
    <location>
        <begin position="8"/>
        <end position="72"/>
    </location>
</feature>
<dbReference type="InterPro" id="IPR029063">
    <property type="entry name" value="SAM-dependent_MTases_sf"/>
</dbReference>
<dbReference type="InterPro" id="IPR003356">
    <property type="entry name" value="DNA_methylase_A-5"/>
</dbReference>
<name>A0A0E3RQV3_METMZ</name>
<dbReference type="Proteomes" id="UP000033063">
    <property type="component" value="Chromosome"/>
</dbReference>
<dbReference type="EMBL" id="CP009513">
    <property type="protein sequence ID" value="AKB67363.1"/>
    <property type="molecule type" value="Genomic_DNA"/>
</dbReference>
<evidence type="ECO:0000259" key="1">
    <source>
        <dbReference type="Pfam" id="PF02384"/>
    </source>
</evidence>
<dbReference type="GO" id="GO:0008170">
    <property type="term" value="F:N-methyltransferase activity"/>
    <property type="evidence" value="ECO:0007669"/>
    <property type="project" value="InterPro"/>
</dbReference>
<keyword evidence="2" id="KW-0489">Methyltransferase</keyword>
<dbReference type="HOGENOM" id="CLU_2550303_0_0_2"/>
<gene>
    <name evidence="2" type="ORF">MSMAL_0820</name>
</gene>
<dbReference type="Pfam" id="PF02384">
    <property type="entry name" value="N6_Mtase"/>
    <property type="match status" value="1"/>
</dbReference>
<dbReference type="GO" id="GO:0003677">
    <property type="term" value="F:DNA binding"/>
    <property type="evidence" value="ECO:0007669"/>
    <property type="project" value="InterPro"/>
</dbReference>
<organism evidence="2 3">
    <name type="scientific">Methanosarcina mazei LYC</name>
    <dbReference type="NCBI Taxonomy" id="1434114"/>
    <lineage>
        <taxon>Archaea</taxon>
        <taxon>Methanobacteriati</taxon>
        <taxon>Methanobacteriota</taxon>
        <taxon>Stenosarchaea group</taxon>
        <taxon>Methanomicrobia</taxon>
        <taxon>Methanosarcinales</taxon>
        <taxon>Methanosarcinaceae</taxon>
        <taxon>Methanosarcina</taxon>
    </lineage>
</organism>
<protein>
    <submittedName>
        <fullName evidence="2">Type I restriction-modification system, DNA-methyltransferase subunit M</fullName>
        <ecNumber evidence="2">2.1.1.72</ecNumber>
    </submittedName>
</protein>
<keyword evidence="2" id="KW-0808">Transferase</keyword>